<feature type="transmembrane region" description="Helical" evidence="5">
    <location>
        <begin position="401"/>
        <end position="425"/>
    </location>
</feature>
<keyword evidence="8" id="KW-1185">Reference proteome</keyword>
<evidence type="ECO:0000313" key="7">
    <source>
        <dbReference type="EMBL" id="KAF9520522.1"/>
    </source>
</evidence>
<dbReference type="SUPFAM" id="SSF103473">
    <property type="entry name" value="MFS general substrate transporter"/>
    <property type="match status" value="1"/>
</dbReference>
<dbReference type="PROSITE" id="PS00216">
    <property type="entry name" value="SUGAR_TRANSPORT_1"/>
    <property type="match status" value="1"/>
</dbReference>
<dbReference type="FunFam" id="1.20.1250.20:FF:000082">
    <property type="entry name" value="MFS multidrug transporter, putative"/>
    <property type="match status" value="1"/>
</dbReference>
<feature type="transmembrane region" description="Helical" evidence="5">
    <location>
        <begin position="198"/>
        <end position="218"/>
    </location>
</feature>
<dbReference type="GO" id="GO:0042908">
    <property type="term" value="P:xenobiotic transport"/>
    <property type="evidence" value="ECO:0007669"/>
    <property type="project" value="UniProtKB-ARBA"/>
</dbReference>
<dbReference type="InterPro" id="IPR011701">
    <property type="entry name" value="MFS"/>
</dbReference>
<proteinExistence type="predicted"/>
<name>A0A9P6E0F6_9AGAM</name>
<evidence type="ECO:0000256" key="1">
    <source>
        <dbReference type="ARBA" id="ARBA00004141"/>
    </source>
</evidence>
<evidence type="ECO:0000256" key="4">
    <source>
        <dbReference type="ARBA" id="ARBA00023136"/>
    </source>
</evidence>
<evidence type="ECO:0000256" key="5">
    <source>
        <dbReference type="SAM" id="Phobius"/>
    </source>
</evidence>
<evidence type="ECO:0000259" key="6">
    <source>
        <dbReference type="PROSITE" id="PS50850"/>
    </source>
</evidence>
<comment type="caution">
    <text evidence="7">The sequence shown here is derived from an EMBL/GenBank/DDBJ whole genome shotgun (WGS) entry which is preliminary data.</text>
</comment>
<feature type="transmembrane region" description="Helical" evidence="5">
    <location>
        <begin position="293"/>
        <end position="315"/>
    </location>
</feature>
<feature type="transmembrane region" description="Helical" evidence="5">
    <location>
        <begin position="73"/>
        <end position="93"/>
    </location>
</feature>
<feature type="transmembrane region" description="Helical" evidence="5">
    <location>
        <begin position="113"/>
        <end position="131"/>
    </location>
</feature>
<dbReference type="Pfam" id="PF07690">
    <property type="entry name" value="MFS_1"/>
    <property type="match status" value="1"/>
</dbReference>
<accession>A0A9P6E0F6</accession>
<keyword evidence="2 5" id="KW-0812">Transmembrane</keyword>
<dbReference type="PANTHER" id="PTHR23502">
    <property type="entry name" value="MAJOR FACILITATOR SUPERFAMILY"/>
    <property type="match status" value="1"/>
</dbReference>
<dbReference type="InterPro" id="IPR020846">
    <property type="entry name" value="MFS_dom"/>
</dbReference>
<feature type="transmembrane region" description="Helical" evidence="5">
    <location>
        <begin position="469"/>
        <end position="491"/>
    </location>
</feature>
<dbReference type="Gene3D" id="1.20.1250.20">
    <property type="entry name" value="MFS general substrate transporter like domains"/>
    <property type="match status" value="1"/>
</dbReference>
<dbReference type="InterPro" id="IPR005829">
    <property type="entry name" value="Sugar_transporter_CS"/>
</dbReference>
<sequence length="510" mass="55634">MQQGKYYVFFYDVPGRNIASGSLPIKEGTPVTACPVSVVEAKEDVPLAPIIVDWEADDKENPFNWSKPRKWRISLTGSSFTGLTAATGALVAAGSQSMIRDLHCTSEQAQATLALFALGFGVAPLALSAYSEEFGRKPIYLVSFAIFTLFFMPIALAKNVQTVMISRFIQGAAGSTGGAMVAGTLADIWVTGERGFPMAIYTFAAFFGTGMGPTIAGWVELKLHWRWIEWIAMCFGSVLGLWMALYGVQETRGHILLGRRAEKLRKSTGDNRYQVAYRPKMRELIWISITRPIYLLVTEPVVASISLWIGFGWGVLYGLVDSVGLVFGALHGFNVAQQGMVFLTVAIGSIIGLIGNIYQERLYARDVGRFGPEARLYAASVAGVGFAIGSLIYAWTSFSSVHWIAPCIGLTVISASIFTIYLASFSYLADSYLVYASSALSGQGLVRNLLATGFPLFTPQMYTKLNFRWASTLLGLVAAGLAPIPIVLFFWGPQIRARSKFARRLIGVEK</sequence>
<feature type="transmembrane region" description="Helical" evidence="5">
    <location>
        <begin position="230"/>
        <end position="248"/>
    </location>
</feature>
<evidence type="ECO:0000256" key="2">
    <source>
        <dbReference type="ARBA" id="ARBA00022692"/>
    </source>
</evidence>
<evidence type="ECO:0000313" key="8">
    <source>
        <dbReference type="Proteomes" id="UP000886523"/>
    </source>
</evidence>
<dbReference type="GO" id="GO:0022857">
    <property type="term" value="F:transmembrane transporter activity"/>
    <property type="evidence" value="ECO:0007669"/>
    <property type="project" value="InterPro"/>
</dbReference>
<gene>
    <name evidence="7" type="ORF">BS47DRAFT_1378723</name>
</gene>
<dbReference type="InterPro" id="IPR036259">
    <property type="entry name" value="MFS_trans_sf"/>
</dbReference>
<dbReference type="PROSITE" id="PS50850">
    <property type="entry name" value="MFS"/>
    <property type="match status" value="1"/>
</dbReference>
<feature type="domain" description="Major facilitator superfamily (MFS) profile" evidence="6">
    <location>
        <begin position="70"/>
        <end position="496"/>
    </location>
</feature>
<keyword evidence="3 5" id="KW-1133">Transmembrane helix</keyword>
<feature type="transmembrane region" description="Helical" evidence="5">
    <location>
        <begin position="138"/>
        <end position="156"/>
    </location>
</feature>
<dbReference type="AlphaFoldDB" id="A0A9P6E0F6"/>
<feature type="transmembrane region" description="Helical" evidence="5">
    <location>
        <begin position="335"/>
        <end position="355"/>
    </location>
</feature>
<feature type="transmembrane region" description="Helical" evidence="5">
    <location>
        <begin position="168"/>
        <end position="186"/>
    </location>
</feature>
<feature type="transmembrane region" description="Helical" evidence="5">
    <location>
        <begin position="432"/>
        <end position="457"/>
    </location>
</feature>
<dbReference type="Proteomes" id="UP000886523">
    <property type="component" value="Unassembled WGS sequence"/>
</dbReference>
<feature type="transmembrane region" description="Helical" evidence="5">
    <location>
        <begin position="376"/>
        <end position="395"/>
    </location>
</feature>
<dbReference type="EMBL" id="MU128911">
    <property type="protein sequence ID" value="KAF9520522.1"/>
    <property type="molecule type" value="Genomic_DNA"/>
</dbReference>
<keyword evidence="4 5" id="KW-0472">Membrane</keyword>
<comment type="subcellular location">
    <subcellularLocation>
        <location evidence="1">Membrane</location>
        <topology evidence="1">Multi-pass membrane protein</topology>
    </subcellularLocation>
</comment>
<dbReference type="OrthoDB" id="5376138at2759"/>
<organism evidence="7 8">
    <name type="scientific">Hydnum rufescens UP504</name>
    <dbReference type="NCBI Taxonomy" id="1448309"/>
    <lineage>
        <taxon>Eukaryota</taxon>
        <taxon>Fungi</taxon>
        <taxon>Dikarya</taxon>
        <taxon>Basidiomycota</taxon>
        <taxon>Agaricomycotina</taxon>
        <taxon>Agaricomycetes</taxon>
        <taxon>Cantharellales</taxon>
        <taxon>Hydnaceae</taxon>
        <taxon>Hydnum</taxon>
    </lineage>
</organism>
<dbReference type="GO" id="GO:0005886">
    <property type="term" value="C:plasma membrane"/>
    <property type="evidence" value="ECO:0007669"/>
    <property type="project" value="TreeGrafter"/>
</dbReference>
<reference evidence="7" key="1">
    <citation type="journal article" date="2020" name="Nat. Commun.">
        <title>Large-scale genome sequencing of mycorrhizal fungi provides insights into the early evolution of symbiotic traits.</title>
        <authorList>
            <person name="Miyauchi S."/>
            <person name="Kiss E."/>
            <person name="Kuo A."/>
            <person name="Drula E."/>
            <person name="Kohler A."/>
            <person name="Sanchez-Garcia M."/>
            <person name="Morin E."/>
            <person name="Andreopoulos B."/>
            <person name="Barry K.W."/>
            <person name="Bonito G."/>
            <person name="Buee M."/>
            <person name="Carver A."/>
            <person name="Chen C."/>
            <person name="Cichocki N."/>
            <person name="Clum A."/>
            <person name="Culley D."/>
            <person name="Crous P.W."/>
            <person name="Fauchery L."/>
            <person name="Girlanda M."/>
            <person name="Hayes R.D."/>
            <person name="Keri Z."/>
            <person name="LaButti K."/>
            <person name="Lipzen A."/>
            <person name="Lombard V."/>
            <person name="Magnuson J."/>
            <person name="Maillard F."/>
            <person name="Murat C."/>
            <person name="Nolan M."/>
            <person name="Ohm R.A."/>
            <person name="Pangilinan J."/>
            <person name="Pereira M.F."/>
            <person name="Perotto S."/>
            <person name="Peter M."/>
            <person name="Pfister S."/>
            <person name="Riley R."/>
            <person name="Sitrit Y."/>
            <person name="Stielow J.B."/>
            <person name="Szollosi G."/>
            <person name="Zifcakova L."/>
            <person name="Stursova M."/>
            <person name="Spatafora J.W."/>
            <person name="Tedersoo L."/>
            <person name="Vaario L.M."/>
            <person name="Yamada A."/>
            <person name="Yan M."/>
            <person name="Wang P."/>
            <person name="Xu J."/>
            <person name="Bruns T."/>
            <person name="Baldrian P."/>
            <person name="Vilgalys R."/>
            <person name="Dunand C."/>
            <person name="Henrissat B."/>
            <person name="Grigoriev I.V."/>
            <person name="Hibbett D."/>
            <person name="Nagy L.G."/>
            <person name="Martin F.M."/>
        </authorList>
    </citation>
    <scope>NUCLEOTIDE SEQUENCE</scope>
    <source>
        <strain evidence="7">UP504</strain>
    </source>
</reference>
<protein>
    <recommendedName>
        <fullName evidence="6">Major facilitator superfamily (MFS) profile domain-containing protein</fullName>
    </recommendedName>
</protein>
<dbReference type="GO" id="GO:0140115">
    <property type="term" value="P:export across plasma membrane"/>
    <property type="evidence" value="ECO:0007669"/>
    <property type="project" value="UniProtKB-ARBA"/>
</dbReference>
<evidence type="ECO:0000256" key="3">
    <source>
        <dbReference type="ARBA" id="ARBA00022989"/>
    </source>
</evidence>
<dbReference type="PANTHER" id="PTHR23502:SF134">
    <property type="entry name" value="MAJOR FACILITATOR SUPERFAMILY (MFS) PROFILE DOMAIN-CONTAINING PROTEIN-RELATED"/>
    <property type="match status" value="1"/>
</dbReference>